<keyword evidence="1" id="KW-0812">Transmembrane</keyword>
<dbReference type="InParanoid" id="A0A7R8V4G7"/>
<feature type="transmembrane region" description="Helical" evidence="1">
    <location>
        <begin position="121"/>
        <end position="139"/>
    </location>
</feature>
<gene>
    <name evidence="2" type="ORF">HERILL_LOCUS14389</name>
</gene>
<dbReference type="EMBL" id="LR899014">
    <property type="protein sequence ID" value="CAD7091995.1"/>
    <property type="molecule type" value="Genomic_DNA"/>
</dbReference>
<keyword evidence="1" id="KW-0472">Membrane</keyword>
<keyword evidence="1" id="KW-1133">Transmembrane helix</keyword>
<protein>
    <submittedName>
        <fullName evidence="2">Uncharacterized protein</fullName>
    </submittedName>
</protein>
<evidence type="ECO:0000313" key="2">
    <source>
        <dbReference type="EMBL" id="CAD7091995.1"/>
    </source>
</evidence>
<proteinExistence type="predicted"/>
<organism evidence="2 3">
    <name type="scientific">Hermetia illucens</name>
    <name type="common">Black soldier fly</name>
    <dbReference type="NCBI Taxonomy" id="343691"/>
    <lineage>
        <taxon>Eukaryota</taxon>
        <taxon>Metazoa</taxon>
        <taxon>Ecdysozoa</taxon>
        <taxon>Arthropoda</taxon>
        <taxon>Hexapoda</taxon>
        <taxon>Insecta</taxon>
        <taxon>Pterygota</taxon>
        <taxon>Neoptera</taxon>
        <taxon>Endopterygota</taxon>
        <taxon>Diptera</taxon>
        <taxon>Brachycera</taxon>
        <taxon>Stratiomyomorpha</taxon>
        <taxon>Stratiomyidae</taxon>
        <taxon>Hermetiinae</taxon>
        <taxon>Hermetia</taxon>
    </lineage>
</organism>
<evidence type="ECO:0000313" key="3">
    <source>
        <dbReference type="Proteomes" id="UP000594454"/>
    </source>
</evidence>
<evidence type="ECO:0000256" key="1">
    <source>
        <dbReference type="SAM" id="Phobius"/>
    </source>
</evidence>
<name>A0A7R8V4G7_HERIL</name>
<reference evidence="2 3" key="1">
    <citation type="submission" date="2020-11" db="EMBL/GenBank/DDBJ databases">
        <authorList>
            <person name="Wallbank WR R."/>
            <person name="Pardo Diaz C."/>
            <person name="Kozak K."/>
            <person name="Martin S."/>
            <person name="Jiggins C."/>
            <person name="Moest M."/>
            <person name="Warren A I."/>
            <person name="Generalovic N T."/>
            <person name="Byers J.R.P. K."/>
            <person name="Montejo-Kovacevich G."/>
            <person name="Yen C E."/>
        </authorList>
    </citation>
    <scope>NUCLEOTIDE SEQUENCE [LARGE SCALE GENOMIC DNA]</scope>
</reference>
<keyword evidence="3" id="KW-1185">Reference proteome</keyword>
<sequence>MKSDLSHSTPISGEFENYVRMIKVRLTKLGEHSNKSGLRNALKPKSECKYRALSSPMPNELKFERAVNTFKTNTQAATSRPLVCKLSNCYESDRGVQGSSPSPDRITTPKVLCEIRIHNCIMNLLFIFLFILANFVIIAEKERLVAALSYHLALPSYLSDHGDELQLAIL</sequence>
<dbReference type="Proteomes" id="UP000594454">
    <property type="component" value="Chromosome 6"/>
</dbReference>
<dbReference type="AlphaFoldDB" id="A0A7R8V4G7"/>
<accession>A0A7R8V4G7</accession>